<organism evidence="2 3">
    <name type="scientific">Paraburkholderia domus</name>
    <dbReference type="NCBI Taxonomy" id="2793075"/>
    <lineage>
        <taxon>Bacteria</taxon>
        <taxon>Pseudomonadati</taxon>
        <taxon>Pseudomonadota</taxon>
        <taxon>Betaproteobacteria</taxon>
        <taxon>Burkholderiales</taxon>
        <taxon>Burkholderiaceae</taxon>
        <taxon>Paraburkholderia</taxon>
    </lineage>
</organism>
<evidence type="ECO:0000313" key="3">
    <source>
        <dbReference type="Proteomes" id="UP000675121"/>
    </source>
</evidence>
<reference evidence="2" key="1">
    <citation type="submission" date="2021-02" db="EMBL/GenBank/DDBJ databases">
        <authorList>
            <person name="Vanwijnsberghe S."/>
        </authorList>
    </citation>
    <scope>NUCLEOTIDE SEQUENCE</scope>
    <source>
        <strain evidence="2">R-70211</strain>
    </source>
</reference>
<dbReference type="InterPro" id="IPR018330">
    <property type="entry name" value="RecT_fam"/>
</dbReference>
<accession>A0A9N8NCR0</accession>
<evidence type="ECO:0000256" key="1">
    <source>
        <dbReference type="SAM" id="MobiDB-lite"/>
    </source>
</evidence>
<dbReference type="GO" id="GO:0003677">
    <property type="term" value="F:DNA binding"/>
    <property type="evidence" value="ECO:0007669"/>
    <property type="project" value="InterPro"/>
</dbReference>
<feature type="region of interest" description="Disordered" evidence="1">
    <location>
        <begin position="303"/>
        <end position="323"/>
    </location>
</feature>
<proteinExistence type="predicted"/>
<dbReference type="Pfam" id="PF03837">
    <property type="entry name" value="RecT"/>
    <property type="match status" value="1"/>
</dbReference>
<gene>
    <name evidence="2" type="ORF">R70211_06798</name>
</gene>
<evidence type="ECO:0008006" key="4">
    <source>
        <dbReference type="Google" id="ProtNLM"/>
    </source>
</evidence>
<keyword evidence="3" id="KW-1185">Reference proteome</keyword>
<dbReference type="RefSeq" id="WP_201138593.1">
    <property type="nucleotide sequence ID" value="NZ_CAJNAS010000029.1"/>
</dbReference>
<protein>
    <recommendedName>
        <fullName evidence="4">Recombinase RecT</fullName>
    </recommendedName>
</protein>
<name>A0A9N8NCR0_9BURK</name>
<dbReference type="Proteomes" id="UP000675121">
    <property type="component" value="Unassembled WGS sequence"/>
</dbReference>
<feature type="region of interest" description="Disordered" evidence="1">
    <location>
        <begin position="215"/>
        <end position="253"/>
    </location>
</feature>
<comment type="caution">
    <text evidence="2">The sequence shown here is derived from an EMBL/GenBank/DDBJ whole genome shotgun (WGS) entry which is preliminary data.</text>
</comment>
<dbReference type="AlphaFoldDB" id="A0A9N8NCR0"/>
<sequence>MTATVEDGPRVLTRFELNPDTLGYIERFANLMATAGVTVPEPYRGKPGNCAAVTIQALQWGMNPFAVAAKTHFVNNQIGYEAQLIIAAVNTSGLLTGRIDWEWFGDWDHIIGRFVERESKTKKNEHGDPVRYRVPAWNIEDEEGLGVRCFATLRGESKPRVLEIFMKQARVRNSTLWADDPKQQIAYLAGKRWSRLHTSEVVFGVRTPDELEIVGGSERNMGPVDEVRNDEAPGTATRTESVKQRMRRNQREAPPTLDDVLRQIGEAQNADELGAAGELATRLRTPAEKDIARTAYSDKLQASRTVERAGRTGEPQEGDAGAAGVTQAELTFAHVMDSLEKADTFELLDVAADLIRNVANDGQREELEEYYVAKRGKLDAA</sequence>
<evidence type="ECO:0000313" key="2">
    <source>
        <dbReference type="EMBL" id="CAE6958999.1"/>
    </source>
</evidence>
<dbReference type="EMBL" id="CAJNAS010000029">
    <property type="protein sequence ID" value="CAE6958999.1"/>
    <property type="molecule type" value="Genomic_DNA"/>
</dbReference>
<dbReference type="GO" id="GO:0006259">
    <property type="term" value="P:DNA metabolic process"/>
    <property type="evidence" value="ECO:0007669"/>
    <property type="project" value="InterPro"/>
</dbReference>